<dbReference type="OrthoDB" id="348976at2759"/>
<feature type="transmembrane region" description="Helical" evidence="10">
    <location>
        <begin position="922"/>
        <end position="941"/>
    </location>
</feature>
<reference evidence="15" key="2">
    <citation type="submission" date="2015-01" db="EMBL/GenBank/DDBJ databases">
        <title>Evolutionary Origins and Diversification of the Mycorrhizal Mutualists.</title>
        <authorList>
            <consortium name="DOE Joint Genome Institute"/>
            <consortium name="Mycorrhizal Genomics Consortium"/>
            <person name="Kohler A."/>
            <person name="Kuo A."/>
            <person name="Nagy L.G."/>
            <person name="Floudas D."/>
            <person name="Copeland A."/>
            <person name="Barry K.W."/>
            <person name="Cichocki N."/>
            <person name="Veneault-Fourrey C."/>
            <person name="LaButti K."/>
            <person name="Lindquist E.A."/>
            <person name="Lipzen A."/>
            <person name="Lundell T."/>
            <person name="Morin E."/>
            <person name="Murat C."/>
            <person name="Riley R."/>
            <person name="Ohm R."/>
            <person name="Sun H."/>
            <person name="Tunlid A."/>
            <person name="Henrissat B."/>
            <person name="Grigoriev I.V."/>
            <person name="Hibbett D.S."/>
            <person name="Martin F."/>
        </authorList>
    </citation>
    <scope>NUCLEOTIDE SEQUENCE [LARGE SCALE GENOMIC DNA]</scope>
    <source>
        <strain evidence="15">MUT 4182</strain>
    </source>
</reference>
<evidence type="ECO:0000259" key="12">
    <source>
        <dbReference type="Pfam" id="PF07819"/>
    </source>
</evidence>
<dbReference type="HOGENOM" id="CLU_006103_0_0_1"/>
<comment type="function">
    <text evidence="10">Involved in inositol deacylation of GPI-anchored proteins which plays important roles in the quality control and ER-associated degradation of GPI-anchored proteins.</text>
</comment>
<sequence>MPVGHRWPNGILYGSTEKSAGRAKTLQLHGSPVLFIPGNAGSSRQVRSIASSAIRQIYTNPYVPSSEFTNGTIAPVDVFAAEFNEDLSALHGPTLLSQKAYIDSAIDYILSLYPEPSKPAQVLLIGHSMGGLVALSLLSSPSSATRISAVVTMSSPNSLPPARFDRRVEDLYGQVYRGLYPTDGNYSPPVLAICGGATDSLIPSETCFLPPPPYKYSTRSLYRETVFTTALEGVWTGVGHNEMVWCHQVRSKVARTAIELAAAASSSASFETEKERILEEWSRGPRWPGGTSNDQWHLLNKLALSRTRESHSVAIVPSPEQGSREESITNHMYMLPFSSAPVSHQLNLLIARGSLLEQETVIAGDKTSLRVEMFICKFSKEFQRTACQSIPREHATIQFIPIPLSNTPFPQPGEGSSPKDFALAVEVRELFAPTSEDSESKQVLLGLKVDGYVQKGKKGLVAVLEPRREERKDEPPQTGEASVAGVRELQLGGVSGIRPFISTVSIDLSHRVPALRTDILIPRVSMSSLVAYRVEGIFASDCQDSPSLISPLLQHLSSGPESHFHAVRSSQPFFLHGHATGPFVLASPSSQPGLHLRLYATPESCTVQSLRITVDWWSTLGRVALRYWSVVVVWGVGVVSAGFSYALWQWENDLPLPSPRAVYARIFSTSTKVPLQGSAVLFGLALLPLPRQALLGTSGEGPLNTLLAVAFLWIGAGFVGVFMFMLDGIIWILGLVARLSKPVRPERSPAIQAVGTRPLSKKRSFVALGLVLLFVATVIPHQVAFVISWLVILWTSATGSKSMATPNEFASVPSNHQAPSVRGTLEPPIPLSSIRASSPSPARRRSSPEPGTPKSRPAGVAESPPPIDDRPTPTLSDDLALVQHVLLLQAFLLPTQTAVLAVWIRTLATAGFTTPFDGDHNIFLAVFWLILAEAVVNGVTWRRKGARALKFIAPALSALLSVYSFLFGLRYSFGVFELANLFVAWLAVSCLVWK</sequence>
<evidence type="ECO:0000256" key="11">
    <source>
        <dbReference type="SAM" id="MobiDB-lite"/>
    </source>
</evidence>
<keyword evidence="6 10" id="KW-0256">Endoplasmic reticulum</keyword>
<feature type="transmembrane region" description="Helical" evidence="10">
    <location>
        <begin position="710"/>
        <end position="737"/>
    </location>
</feature>
<name>A0A0C3LQF2_9AGAM</name>
<evidence type="ECO:0000256" key="9">
    <source>
        <dbReference type="ARBA" id="ARBA00023136"/>
    </source>
</evidence>
<evidence type="ECO:0000313" key="14">
    <source>
        <dbReference type="EMBL" id="KIO23662.1"/>
    </source>
</evidence>
<feature type="transmembrane region" description="Helical" evidence="10">
    <location>
        <begin position="627"/>
        <end position="648"/>
    </location>
</feature>
<dbReference type="Pfam" id="PF07819">
    <property type="entry name" value="PGAP1"/>
    <property type="match status" value="1"/>
</dbReference>
<comment type="similarity">
    <text evidence="2 10">Belongs to the GPI inositol-deacylase family.</text>
</comment>
<dbReference type="InterPro" id="IPR012908">
    <property type="entry name" value="PGAP1-ab_dom-like"/>
</dbReference>
<dbReference type="SUPFAM" id="SSF53474">
    <property type="entry name" value="alpha/beta-Hydrolases"/>
    <property type="match status" value="1"/>
</dbReference>
<dbReference type="GO" id="GO:0006888">
    <property type="term" value="P:endoplasmic reticulum to Golgi vesicle-mediated transport"/>
    <property type="evidence" value="ECO:0007669"/>
    <property type="project" value="TreeGrafter"/>
</dbReference>
<accession>A0A0C3LQF2</accession>
<dbReference type="InterPro" id="IPR039529">
    <property type="entry name" value="PGAP1/BST1"/>
</dbReference>
<feature type="domain" description="GPI inositol-deacylase transmembrane" evidence="13">
    <location>
        <begin position="693"/>
        <end position="990"/>
    </location>
</feature>
<evidence type="ECO:0000256" key="7">
    <source>
        <dbReference type="ARBA" id="ARBA00022927"/>
    </source>
</evidence>
<dbReference type="Proteomes" id="UP000054248">
    <property type="component" value="Unassembled WGS sequence"/>
</dbReference>
<evidence type="ECO:0000313" key="15">
    <source>
        <dbReference type="Proteomes" id="UP000054248"/>
    </source>
</evidence>
<keyword evidence="4 10" id="KW-0812">Transmembrane</keyword>
<keyword evidence="8 10" id="KW-1133">Transmembrane helix</keyword>
<evidence type="ECO:0000256" key="10">
    <source>
        <dbReference type="RuleBase" id="RU365011"/>
    </source>
</evidence>
<evidence type="ECO:0000256" key="2">
    <source>
        <dbReference type="ARBA" id="ARBA00006931"/>
    </source>
</evidence>
<dbReference type="EMBL" id="KN823079">
    <property type="protein sequence ID" value="KIO23662.1"/>
    <property type="molecule type" value="Genomic_DNA"/>
</dbReference>
<dbReference type="GO" id="GO:0005789">
    <property type="term" value="C:endoplasmic reticulum membrane"/>
    <property type="evidence" value="ECO:0007669"/>
    <property type="project" value="UniProtKB-SubCell"/>
</dbReference>
<dbReference type="STRING" id="1051891.A0A0C3LQF2"/>
<feature type="region of interest" description="Disordered" evidence="11">
    <location>
        <begin position="808"/>
        <end position="873"/>
    </location>
</feature>
<comment type="subcellular location">
    <subcellularLocation>
        <location evidence="1">Endoplasmic reticulum membrane</location>
        <topology evidence="1">Multi-pass membrane protein</topology>
    </subcellularLocation>
</comment>
<proteinExistence type="inferred from homology"/>
<keyword evidence="15" id="KW-1185">Reference proteome</keyword>
<evidence type="ECO:0000256" key="3">
    <source>
        <dbReference type="ARBA" id="ARBA00022448"/>
    </source>
</evidence>
<reference evidence="14 15" key="1">
    <citation type="submission" date="2014-04" db="EMBL/GenBank/DDBJ databases">
        <authorList>
            <consortium name="DOE Joint Genome Institute"/>
            <person name="Kuo A."/>
            <person name="Girlanda M."/>
            <person name="Perotto S."/>
            <person name="Kohler A."/>
            <person name="Nagy L.G."/>
            <person name="Floudas D."/>
            <person name="Copeland A."/>
            <person name="Barry K.W."/>
            <person name="Cichocki N."/>
            <person name="Veneault-Fourrey C."/>
            <person name="LaButti K."/>
            <person name="Lindquist E.A."/>
            <person name="Lipzen A."/>
            <person name="Lundell T."/>
            <person name="Morin E."/>
            <person name="Murat C."/>
            <person name="Sun H."/>
            <person name="Tunlid A."/>
            <person name="Henrissat B."/>
            <person name="Grigoriev I.V."/>
            <person name="Hibbett D.S."/>
            <person name="Martin F."/>
            <person name="Nordberg H.P."/>
            <person name="Cantor M.N."/>
            <person name="Hua S.X."/>
        </authorList>
    </citation>
    <scope>NUCLEOTIDE SEQUENCE [LARGE SCALE GENOMIC DNA]</scope>
    <source>
        <strain evidence="14 15">MUT 4182</strain>
    </source>
</reference>
<organism evidence="14 15">
    <name type="scientific">Tulasnella calospora MUT 4182</name>
    <dbReference type="NCBI Taxonomy" id="1051891"/>
    <lineage>
        <taxon>Eukaryota</taxon>
        <taxon>Fungi</taxon>
        <taxon>Dikarya</taxon>
        <taxon>Basidiomycota</taxon>
        <taxon>Agaricomycotina</taxon>
        <taxon>Agaricomycetes</taxon>
        <taxon>Cantharellales</taxon>
        <taxon>Tulasnellaceae</taxon>
        <taxon>Tulasnella</taxon>
    </lineage>
</organism>
<dbReference type="GO" id="GO:0015031">
    <property type="term" value="P:protein transport"/>
    <property type="evidence" value="ECO:0007669"/>
    <property type="project" value="UniProtKB-KW"/>
</dbReference>
<dbReference type="InterPro" id="IPR056824">
    <property type="entry name" value="PGAP1_TMD"/>
</dbReference>
<protein>
    <recommendedName>
        <fullName evidence="10">GPI inositol-deacylase</fullName>
        <ecNumber evidence="10">3.1.-.-</ecNumber>
    </recommendedName>
</protein>
<keyword evidence="7 10" id="KW-0653">Protein transport</keyword>
<evidence type="ECO:0000256" key="8">
    <source>
        <dbReference type="ARBA" id="ARBA00022989"/>
    </source>
</evidence>
<feature type="transmembrane region" description="Helical" evidence="10">
    <location>
        <begin position="948"/>
        <end position="967"/>
    </location>
</feature>
<keyword evidence="9 10" id="KW-0472">Membrane</keyword>
<dbReference type="GO" id="GO:0050185">
    <property type="term" value="F:phosphatidylinositol deacylase activity"/>
    <property type="evidence" value="ECO:0007669"/>
    <property type="project" value="TreeGrafter"/>
</dbReference>
<dbReference type="Gene3D" id="3.40.50.1820">
    <property type="entry name" value="alpha/beta hydrolase"/>
    <property type="match status" value="1"/>
</dbReference>
<feature type="transmembrane region" description="Helical" evidence="10">
    <location>
        <begin position="765"/>
        <end position="794"/>
    </location>
</feature>
<evidence type="ECO:0000256" key="1">
    <source>
        <dbReference type="ARBA" id="ARBA00004477"/>
    </source>
</evidence>
<gene>
    <name evidence="14" type="ORF">M407DRAFT_9313</name>
</gene>
<dbReference type="PANTHER" id="PTHR15495">
    <property type="entry name" value="NEGATIVE REGULATOR OF VESICLE FORMATION-RELATED"/>
    <property type="match status" value="1"/>
</dbReference>
<dbReference type="InterPro" id="IPR029058">
    <property type="entry name" value="AB_hydrolase_fold"/>
</dbReference>
<dbReference type="EC" id="3.1.-.-" evidence="10"/>
<evidence type="ECO:0000259" key="13">
    <source>
        <dbReference type="Pfam" id="PF25140"/>
    </source>
</evidence>
<dbReference type="PANTHER" id="PTHR15495:SF7">
    <property type="entry name" value="GPI INOSITOL-DEACYLASE"/>
    <property type="match status" value="1"/>
</dbReference>
<evidence type="ECO:0000256" key="5">
    <source>
        <dbReference type="ARBA" id="ARBA00022801"/>
    </source>
</evidence>
<dbReference type="GO" id="GO:0006505">
    <property type="term" value="P:GPI anchor metabolic process"/>
    <property type="evidence" value="ECO:0007669"/>
    <property type="project" value="TreeGrafter"/>
</dbReference>
<feature type="domain" description="GPI inositol-deacylase PGAP1-like alpha/beta" evidence="12">
    <location>
        <begin position="27"/>
        <end position="259"/>
    </location>
</feature>
<dbReference type="Pfam" id="PF25140">
    <property type="entry name" value="PGAP1_TMD"/>
    <property type="match status" value="1"/>
</dbReference>
<feature type="compositionally biased region" description="Low complexity" evidence="11">
    <location>
        <begin position="831"/>
        <end position="841"/>
    </location>
</feature>
<keyword evidence="5 10" id="KW-0378">Hydrolase</keyword>
<evidence type="ECO:0000256" key="4">
    <source>
        <dbReference type="ARBA" id="ARBA00022692"/>
    </source>
</evidence>
<evidence type="ECO:0000256" key="6">
    <source>
        <dbReference type="ARBA" id="ARBA00022824"/>
    </source>
</evidence>
<keyword evidence="3 10" id="KW-0813">Transport</keyword>
<dbReference type="AlphaFoldDB" id="A0A0C3LQF2"/>
<feature type="transmembrane region" description="Helical" evidence="10">
    <location>
        <begin position="973"/>
        <end position="993"/>
    </location>
</feature>